<reference evidence="1 2" key="1">
    <citation type="submission" date="2022-02" db="EMBL/GenBank/DDBJ databases">
        <title>Halomonas fukangensis sp. nov., a halophilic bacterium isolated from a bulk soil of Kalidium foliatum at Fukang.</title>
        <authorList>
            <person name="Huang Y."/>
        </authorList>
    </citation>
    <scope>NUCLEOTIDE SEQUENCE [LARGE SCALE GENOMIC DNA]</scope>
    <source>
        <strain evidence="1 2">EGI 63088</strain>
    </source>
</reference>
<proteinExistence type="predicted"/>
<accession>A0ABS9RPP2</accession>
<name>A0ABS9RPP2_9GAMM</name>
<dbReference type="EMBL" id="JAKVPY010000001">
    <property type="protein sequence ID" value="MCH4561787.1"/>
    <property type="molecule type" value="Genomic_DNA"/>
</dbReference>
<comment type="caution">
    <text evidence="1">The sequence shown here is derived from an EMBL/GenBank/DDBJ whole genome shotgun (WGS) entry which is preliminary data.</text>
</comment>
<dbReference type="InterPro" id="IPR045471">
    <property type="entry name" value="DUF6494"/>
</dbReference>
<dbReference type="Pfam" id="PF20104">
    <property type="entry name" value="DUF6494"/>
    <property type="match status" value="1"/>
</dbReference>
<gene>
    <name evidence="1" type="ORF">MKP05_01430</name>
</gene>
<evidence type="ECO:0000313" key="1">
    <source>
        <dbReference type="EMBL" id="MCH4561787.1"/>
    </source>
</evidence>
<dbReference type="Proteomes" id="UP001202117">
    <property type="component" value="Unassembled WGS sequence"/>
</dbReference>
<protein>
    <submittedName>
        <fullName evidence="1">DUF6494 family protein</fullName>
    </submittedName>
</protein>
<evidence type="ECO:0000313" key="2">
    <source>
        <dbReference type="Proteomes" id="UP001202117"/>
    </source>
</evidence>
<dbReference type="RefSeq" id="WP_240566705.1">
    <property type="nucleotide sequence ID" value="NZ_JAKVPY010000001.1"/>
</dbReference>
<keyword evidence="2" id="KW-1185">Reference proteome</keyword>
<organism evidence="1 2">
    <name type="scientific">Halomonas flagellata</name>
    <dbReference type="NCBI Taxonomy" id="2920385"/>
    <lineage>
        <taxon>Bacteria</taxon>
        <taxon>Pseudomonadati</taxon>
        <taxon>Pseudomonadota</taxon>
        <taxon>Gammaproteobacteria</taxon>
        <taxon>Oceanospirillales</taxon>
        <taxon>Halomonadaceae</taxon>
        <taxon>Halomonas</taxon>
    </lineage>
</organism>
<sequence length="68" mass="7505">MNDEIFHQSIRKLLKNVGVRSQQAIEQAVTKALAEGRLQGDESLPARVSVQVAGLELDLEFEGDITLE</sequence>